<gene>
    <name evidence="1" type="ORF">BMJ33_16215</name>
</gene>
<organism evidence="1 2">
    <name type="scientific">Sinorhizobium medicae</name>
    <dbReference type="NCBI Taxonomy" id="110321"/>
    <lineage>
        <taxon>Bacteria</taxon>
        <taxon>Pseudomonadati</taxon>
        <taxon>Pseudomonadota</taxon>
        <taxon>Alphaproteobacteria</taxon>
        <taxon>Hyphomicrobiales</taxon>
        <taxon>Rhizobiaceae</taxon>
        <taxon>Sinorhizobium/Ensifer group</taxon>
        <taxon>Sinorhizobium</taxon>
    </lineage>
</organism>
<dbReference type="PROSITE" id="PS51318">
    <property type="entry name" value="TAT"/>
    <property type="match status" value="1"/>
</dbReference>
<dbReference type="Proteomes" id="UP001190825">
    <property type="component" value="Unassembled WGS sequence"/>
</dbReference>
<name>A0ABX4TM74_9HYPH</name>
<evidence type="ECO:0008006" key="3">
    <source>
        <dbReference type="Google" id="ProtNLM"/>
    </source>
</evidence>
<reference evidence="1 2" key="1">
    <citation type="journal article" date="2018" name="FEMS Microbiol. Ecol.">
        <title>Co-invading symbiotic mutualists of Medicago polymorpha retain high ancestral diversity and contain diverse accessory genomes.</title>
        <authorList>
            <person name="Porter S.S."/>
            <person name="Faber-Hammond J.J."/>
            <person name="Friesen M.L."/>
        </authorList>
    </citation>
    <scope>NUCLEOTIDE SEQUENCE [LARGE SCALE GENOMIC DNA]</scope>
    <source>
        <strain evidence="1 2">Str16</strain>
    </source>
</reference>
<evidence type="ECO:0000313" key="1">
    <source>
        <dbReference type="EMBL" id="PLU02727.1"/>
    </source>
</evidence>
<keyword evidence="2" id="KW-1185">Reference proteome</keyword>
<sequence>MTQITRRSVLGALAGAAAPLKIASAEVASSSTLDDRFAAAKAEIIACLTERYGVAPEDVGSERGVFIFVPYPPESVEYDGPGFYKVEGKHANGNTWCTTYWLERVDYKTVPGFYYRAESRWRGRLEKTMRLQPEKIRIIRRYDDYPNA</sequence>
<comment type="caution">
    <text evidence="1">The sequence shown here is derived from an EMBL/GenBank/DDBJ whole genome shotgun (WGS) entry which is preliminary data.</text>
</comment>
<protein>
    <recommendedName>
        <fullName evidence="3">Twin-arginine translocation signal domain-containing protein</fullName>
    </recommendedName>
</protein>
<dbReference type="EMBL" id="NBUC01000076">
    <property type="protein sequence ID" value="PLU02727.1"/>
    <property type="molecule type" value="Genomic_DNA"/>
</dbReference>
<proteinExistence type="predicted"/>
<evidence type="ECO:0000313" key="2">
    <source>
        <dbReference type="Proteomes" id="UP001190825"/>
    </source>
</evidence>
<accession>A0ABX4TM74</accession>
<dbReference type="RefSeq" id="WP_101778693.1">
    <property type="nucleotide sequence ID" value="NZ_NBUC01000076.1"/>
</dbReference>
<dbReference type="InterPro" id="IPR006311">
    <property type="entry name" value="TAT_signal"/>
</dbReference>